<evidence type="ECO:0000256" key="4">
    <source>
        <dbReference type="ARBA" id="ARBA00022574"/>
    </source>
</evidence>
<feature type="domain" description="NUC153" evidence="8">
    <location>
        <begin position="483"/>
        <end position="510"/>
    </location>
</feature>
<dbReference type="InterPro" id="IPR001680">
    <property type="entry name" value="WD40_rpt"/>
</dbReference>
<dbReference type="Pfam" id="PF23098">
    <property type="entry name" value="Beta-prop_NOL10_N"/>
    <property type="match status" value="1"/>
</dbReference>
<feature type="compositionally biased region" description="Basic and acidic residues" evidence="7">
    <location>
        <begin position="465"/>
        <end position="477"/>
    </location>
</feature>
<feature type="compositionally biased region" description="Basic and acidic residues" evidence="7">
    <location>
        <begin position="554"/>
        <end position="575"/>
    </location>
</feature>
<dbReference type="InterPro" id="IPR056550">
    <property type="entry name" value="NOL10_2nd"/>
</dbReference>
<feature type="region of interest" description="Disordered" evidence="7">
    <location>
        <begin position="456"/>
        <end position="477"/>
    </location>
</feature>
<evidence type="ECO:0000313" key="11">
    <source>
        <dbReference type="EnsemblMetazoa" id="XP_038057332.1"/>
    </source>
</evidence>
<comment type="similarity">
    <text evidence="2">Belongs to the WD repeat NOL10/ENP2 family.</text>
</comment>
<dbReference type="InterPro" id="IPR040382">
    <property type="entry name" value="NOL10/Enp2"/>
</dbReference>
<reference evidence="11" key="1">
    <citation type="submission" date="2022-11" db="UniProtKB">
        <authorList>
            <consortium name="EnsemblMetazoa"/>
        </authorList>
    </citation>
    <scope>IDENTIFICATION</scope>
</reference>
<evidence type="ECO:0000256" key="6">
    <source>
        <dbReference type="ARBA" id="ARBA00023242"/>
    </source>
</evidence>
<dbReference type="OrthoDB" id="273340at2759"/>
<dbReference type="InterPro" id="IPR012580">
    <property type="entry name" value="NUC153"/>
</dbReference>
<dbReference type="InterPro" id="IPR036322">
    <property type="entry name" value="WD40_repeat_dom_sf"/>
</dbReference>
<dbReference type="Proteomes" id="UP000887568">
    <property type="component" value="Unplaced"/>
</dbReference>
<evidence type="ECO:0000256" key="3">
    <source>
        <dbReference type="ARBA" id="ARBA00015517"/>
    </source>
</evidence>
<dbReference type="Pfam" id="PF08159">
    <property type="entry name" value="NUC153"/>
    <property type="match status" value="1"/>
</dbReference>
<feature type="compositionally biased region" description="Acidic residues" evidence="7">
    <location>
        <begin position="532"/>
        <end position="553"/>
    </location>
</feature>
<keyword evidence="6" id="KW-0539">Nucleus</keyword>
<evidence type="ECO:0000259" key="9">
    <source>
        <dbReference type="Pfam" id="PF23097"/>
    </source>
</evidence>
<dbReference type="SMART" id="SM00320">
    <property type="entry name" value="WD40"/>
    <property type="match status" value="3"/>
</dbReference>
<comment type="subcellular location">
    <subcellularLocation>
        <location evidence="1">Nucleus</location>
        <location evidence="1">Nucleolus</location>
    </subcellularLocation>
</comment>
<name>A0A914A0H8_PATMI</name>
<feature type="region of interest" description="Disordered" evidence="7">
    <location>
        <begin position="532"/>
        <end position="682"/>
    </location>
</feature>
<dbReference type="PANTHER" id="PTHR14927">
    <property type="entry name" value="NUCLEOLAR PROTEIN 10"/>
    <property type="match status" value="1"/>
</dbReference>
<dbReference type="GO" id="GO:0030686">
    <property type="term" value="C:90S preribosome"/>
    <property type="evidence" value="ECO:0007669"/>
    <property type="project" value="TreeGrafter"/>
</dbReference>
<dbReference type="Pfam" id="PF23097">
    <property type="entry name" value="NOL10_2nd"/>
    <property type="match status" value="1"/>
</dbReference>
<evidence type="ECO:0000256" key="2">
    <source>
        <dbReference type="ARBA" id="ARBA00005264"/>
    </source>
</evidence>
<dbReference type="OMA" id="GYFMDVR"/>
<keyword evidence="12" id="KW-1185">Reference proteome</keyword>
<dbReference type="CTD" id="79954"/>
<evidence type="ECO:0000313" key="12">
    <source>
        <dbReference type="Proteomes" id="UP000887568"/>
    </source>
</evidence>
<feature type="domain" description="Nucleolar protein 10-like N-terminal" evidence="10">
    <location>
        <begin position="1"/>
        <end position="364"/>
    </location>
</feature>
<dbReference type="PANTHER" id="PTHR14927:SF0">
    <property type="entry name" value="NUCLEOLAR PROTEIN 10"/>
    <property type="match status" value="1"/>
</dbReference>
<dbReference type="GO" id="GO:0032040">
    <property type="term" value="C:small-subunit processome"/>
    <property type="evidence" value="ECO:0007669"/>
    <property type="project" value="TreeGrafter"/>
</dbReference>
<dbReference type="InterPro" id="IPR015943">
    <property type="entry name" value="WD40/YVTN_repeat-like_dom_sf"/>
</dbReference>
<dbReference type="InterPro" id="IPR056551">
    <property type="entry name" value="Beta-prop_NOL10_N"/>
</dbReference>
<evidence type="ECO:0000256" key="5">
    <source>
        <dbReference type="ARBA" id="ARBA00022737"/>
    </source>
</evidence>
<keyword evidence="5" id="KW-0677">Repeat</keyword>
<keyword evidence="4" id="KW-0853">WD repeat</keyword>
<dbReference type="GO" id="GO:0000462">
    <property type="term" value="P:maturation of SSU-rRNA from tricistronic rRNA transcript (SSU-rRNA, 5.8S rRNA, LSU-rRNA)"/>
    <property type="evidence" value="ECO:0007669"/>
    <property type="project" value="TreeGrafter"/>
</dbReference>
<accession>A0A914A0H8</accession>
<evidence type="ECO:0000259" key="10">
    <source>
        <dbReference type="Pfam" id="PF23098"/>
    </source>
</evidence>
<proteinExistence type="inferred from homology"/>
<protein>
    <recommendedName>
        <fullName evidence="3">Nucleolar protein 10</fullName>
    </recommendedName>
</protein>
<feature type="compositionally biased region" description="Basic and acidic residues" evidence="7">
    <location>
        <begin position="644"/>
        <end position="659"/>
    </location>
</feature>
<dbReference type="GeneID" id="119728950"/>
<sequence length="682" mass="78144">MQVSKANNVKVYNLSLGKSLPEWLSDRKRRALQKSDRDLQHRIQLIQDFEMPSVSNGVQMTADNQFILATGTYKPRVRCYEVTQLSMKFERCFDSEVVKFHVLSEDYSKIVFLQCDRYVEFHARYGRYHRLRIPKFGRDLAYHEPSCDLFLVGASPEVYRLNLEQGRFLSPFVTEASAISTCSVNPVHHLLALGTLEGRVECWDPRSRKQAAILDCALSSVTMETQVKGMPSVSALKFKDGLQMAVGTSTGQVLLYDIRSDKPLLVKDHHYSLPIQAVDFHPQSEMVVSTDSRAVRIWDVHTGKAFTAIEPEHNINGMCLVPSSGLILTANETPKLGVYFVPSLGPAPKWCAFLDNLTEELEDSPNSTVYDDYKFVTRTELENLGLSHLVGTSLLRAYMHGYFMDIRLYHKAKAITEPFAYEDYVKTKIKQKIEEDRASRVKIRKLPKVNAMLASKLQEQQEQEQTSKAKREKKAEADGILHDDRFAALFKNPEFQVDESSEDFRLLHPVITKQQKQQQKAAQKRAMLQQFDELEEEEGRPSDEDSSSDDDDDRSWQEELRRQHQQLREERRAEARTQAAQAAPKFYELKKGEEFSSAAGRKQISKRQMKTSLADRLSQEDEQGEVKQIGSAGNQQLIFTIKKSAKETKLKQDTREHHMERKKLRRSAGQLAGKSRAGKFHR</sequence>
<dbReference type="RefSeq" id="XP_038057332.1">
    <property type="nucleotide sequence ID" value="XM_038201404.1"/>
</dbReference>
<dbReference type="EnsemblMetazoa" id="XM_038201404.1">
    <property type="protein sequence ID" value="XP_038057332.1"/>
    <property type="gene ID" value="LOC119728950"/>
</dbReference>
<organism evidence="11 12">
    <name type="scientific">Patiria miniata</name>
    <name type="common">Bat star</name>
    <name type="synonym">Asterina miniata</name>
    <dbReference type="NCBI Taxonomy" id="46514"/>
    <lineage>
        <taxon>Eukaryota</taxon>
        <taxon>Metazoa</taxon>
        <taxon>Echinodermata</taxon>
        <taxon>Eleutherozoa</taxon>
        <taxon>Asterozoa</taxon>
        <taxon>Asteroidea</taxon>
        <taxon>Valvatacea</taxon>
        <taxon>Valvatida</taxon>
        <taxon>Asterinidae</taxon>
        <taxon>Patiria</taxon>
    </lineage>
</organism>
<dbReference type="AlphaFoldDB" id="A0A914A0H8"/>
<dbReference type="SUPFAM" id="SSF50978">
    <property type="entry name" value="WD40 repeat-like"/>
    <property type="match status" value="1"/>
</dbReference>
<evidence type="ECO:0000256" key="7">
    <source>
        <dbReference type="SAM" id="MobiDB-lite"/>
    </source>
</evidence>
<feature type="domain" description="Nucleolar protein 10-like second" evidence="9">
    <location>
        <begin position="369"/>
        <end position="416"/>
    </location>
</feature>
<evidence type="ECO:0000259" key="8">
    <source>
        <dbReference type="Pfam" id="PF08159"/>
    </source>
</evidence>
<dbReference type="Gene3D" id="2.130.10.10">
    <property type="entry name" value="YVTN repeat-like/Quinoprotein amine dehydrogenase"/>
    <property type="match status" value="2"/>
</dbReference>
<evidence type="ECO:0000256" key="1">
    <source>
        <dbReference type="ARBA" id="ARBA00004604"/>
    </source>
</evidence>
<dbReference type="FunFam" id="2.130.10.10:FF:001909">
    <property type="entry name" value="WD repeat, SAM and U-box domain-containing protein"/>
    <property type="match status" value="1"/>
</dbReference>